<keyword evidence="9 23" id="KW-0812">Transmembrane</keyword>
<evidence type="ECO:0000256" key="21">
    <source>
        <dbReference type="ARBA" id="ARBA00040454"/>
    </source>
</evidence>
<dbReference type="SUPFAM" id="SSF47384">
    <property type="entry name" value="Homodimeric domain of signal transducing histidine kinase"/>
    <property type="match status" value="1"/>
</dbReference>
<dbReference type="InterPro" id="IPR036890">
    <property type="entry name" value="HATPase_C_sf"/>
</dbReference>
<accession>A0A8J4DST0</accession>
<dbReference type="Pfam" id="PF02518">
    <property type="entry name" value="HATPase_c"/>
    <property type="match status" value="1"/>
</dbReference>
<keyword evidence="19" id="KW-0843">Virulence</keyword>
<comment type="caution">
    <text evidence="26">The sequence shown here is derived from an EMBL/GenBank/DDBJ whole genome shotgun (WGS) entry which is preliminary data.</text>
</comment>
<keyword evidence="8" id="KW-0808">Transferase</keyword>
<keyword evidence="6" id="KW-1003">Cell membrane</keyword>
<evidence type="ECO:0000313" key="26">
    <source>
        <dbReference type="EMBL" id="GIJ49044.1"/>
    </source>
</evidence>
<dbReference type="Proteomes" id="UP000619260">
    <property type="component" value="Unassembled WGS sequence"/>
</dbReference>
<dbReference type="GO" id="GO:0005886">
    <property type="term" value="C:plasma membrane"/>
    <property type="evidence" value="ECO:0007669"/>
    <property type="project" value="UniProtKB-SubCell"/>
</dbReference>
<keyword evidence="20" id="KW-0464">Manganese</keyword>
<comment type="catalytic activity">
    <reaction evidence="1">
        <text>ATP + protein L-histidine = ADP + protein N-phospho-L-histidine.</text>
        <dbReference type="EC" id="2.7.13.3"/>
    </reaction>
</comment>
<evidence type="ECO:0000256" key="1">
    <source>
        <dbReference type="ARBA" id="ARBA00000085"/>
    </source>
</evidence>
<gene>
    <name evidence="26" type="ORF">Val02_59300</name>
</gene>
<dbReference type="SUPFAM" id="SSF158472">
    <property type="entry name" value="HAMP domain-like"/>
    <property type="match status" value="1"/>
</dbReference>
<name>A0A8J4DST0_9ACTN</name>
<comment type="cofactor">
    <cofactor evidence="2">
        <name>Mn(2+)</name>
        <dbReference type="ChEBI" id="CHEBI:29035"/>
    </cofactor>
</comment>
<dbReference type="SMART" id="SM00304">
    <property type="entry name" value="HAMP"/>
    <property type="match status" value="1"/>
</dbReference>
<dbReference type="InterPro" id="IPR036097">
    <property type="entry name" value="HisK_dim/P_sf"/>
</dbReference>
<keyword evidence="12" id="KW-0378">Hydrolase</keyword>
<dbReference type="AlphaFoldDB" id="A0A8J4DST0"/>
<dbReference type="SUPFAM" id="SSF55874">
    <property type="entry name" value="ATPase domain of HSP90 chaperone/DNA topoisomerase II/histidine kinase"/>
    <property type="match status" value="1"/>
</dbReference>
<keyword evidence="13" id="KW-0067">ATP-binding</keyword>
<organism evidence="26 27">
    <name type="scientific">Virgisporangium aliadipatigenens</name>
    <dbReference type="NCBI Taxonomy" id="741659"/>
    <lineage>
        <taxon>Bacteria</taxon>
        <taxon>Bacillati</taxon>
        <taxon>Actinomycetota</taxon>
        <taxon>Actinomycetes</taxon>
        <taxon>Micromonosporales</taxon>
        <taxon>Micromonosporaceae</taxon>
        <taxon>Virgisporangium</taxon>
    </lineage>
</organism>
<keyword evidence="14" id="KW-0460">Magnesium</keyword>
<dbReference type="PRINTS" id="PR00344">
    <property type="entry name" value="BCTRLSENSOR"/>
</dbReference>
<evidence type="ECO:0000256" key="4">
    <source>
        <dbReference type="ARBA" id="ARBA00004651"/>
    </source>
</evidence>
<evidence type="ECO:0000256" key="19">
    <source>
        <dbReference type="ARBA" id="ARBA00023026"/>
    </source>
</evidence>
<keyword evidence="15" id="KW-0904">Protein phosphatase</keyword>
<evidence type="ECO:0000256" key="3">
    <source>
        <dbReference type="ARBA" id="ARBA00001946"/>
    </source>
</evidence>
<dbReference type="InterPro" id="IPR003661">
    <property type="entry name" value="HisK_dim/P_dom"/>
</dbReference>
<dbReference type="InterPro" id="IPR005467">
    <property type="entry name" value="His_kinase_dom"/>
</dbReference>
<evidence type="ECO:0000313" key="27">
    <source>
        <dbReference type="Proteomes" id="UP000619260"/>
    </source>
</evidence>
<dbReference type="RefSeq" id="WP_203902518.1">
    <property type="nucleotide sequence ID" value="NZ_BOPF01000024.1"/>
</dbReference>
<evidence type="ECO:0000256" key="13">
    <source>
        <dbReference type="ARBA" id="ARBA00022840"/>
    </source>
</evidence>
<evidence type="ECO:0000256" key="18">
    <source>
        <dbReference type="ARBA" id="ARBA00023016"/>
    </source>
</evidence>
<dbReference type="PROSITE" id="PS50885">
    <property type="entry name" value="HAMP"/>
    <property type="match status" value="1"/>
</dbReference>
<feature type="transmembrane region" description="Helical" evidence="23">
    <location>
        <begin position="143"/>
        <end position="164"/>
    </location>
</feature>
<dbReference type="Pfam" id="PF00512">
    <property type="entry name" value="HisKA"/>
    <property type="match status" value="1"/>
</dbReference>
<dbReference type="GO" id="GO:0000155">
    <property type="term" value="F:phosphorelay sensor kinase activity"/>
    <property type="evidence" value="ECO:0007669"/>
    <property type="project" value="InterPro"/>
</dbReference>
<dbReference type="InterPro" id="IPR004358">
    <property type="entry name" value="Sig_transdc_His_kin-like_C"/>
</dbReference>
<evidence type="ECO:0000256" key="8">
    <source>
        <dbReference type="ARBA" id="ARBA00022679"/>
    </source>
</evidence>
<dbReference type="GO" id="GO:0004721">
    <property type="term" value="F:phosphoprotein phosphatase activity"/>
    <property type="evidence" value="ECO:0007669"/>
    <property type="project" value="UniProtKB-KW"/>
</dbReference>
<dbReference type="InterPro" id="IPR003660">
    <property type="entry name" value="HAMP_dom"/>
</dbReference>
<dbReference type="GO" id="GO:0005524">
    <property type="term" value="F:ATP binding"/>
    <property type="evidence" value="ECO:0007669"/>
    <property type="project" value="UniProtKB-KW"/>
</dbReference>
<dbReference type="CDD" id="cd00082">
    <property type="entry name" value="HisKA"/>
    <property type="match status" value="1"/>
</dbReference>
<dbReference type="CDD" id="cd06225">
    <property type="entry name" value="HAMP"/>
    <property type="match status" value="1"/>
</dbReference>
<dbReference type="Pfam" id="PF00672">
    <property type="entry name" value="HAMP"/>
    <property type="match status" value="1"/>
</dbReference>
<reference evidence="26" key="1">
    <citation type="submission" date="2021-01" db="EMBL/GenBank/DDBJ databases">
        <title>Whole genome shotgun sequence of Virgisporangium aliadipatigenens NBRC 105644.</title>
        <authorList>
            <person name="Komaki H."/>
            <person name="Tamura T."/>
        </authorList>
    </citation>
    <scope>NUCLEOTIDE SEQUENCE</scope>
    <source>
        <strain evidence="26">NBRC 105644</strain>
    </source>
</reference>
<dbReference type="InterPro" id="IPR003594">
    <property type="entry name" value="HATPase_dom"/>
</dbReference>
<comment type="subcellular location">
    <subcellularLocation>
        <location evidence="4">Cell membrane</location>
        <topology evidence="4">Multi-pass membrane protein</topology>
    </subcellularLocation>
</comment>
<dbReference type="Gene3D" id="1.10.287.130">
    <property type="match status" value="1"/>
</dbReference>
<dbReference type="EMBL" id="BOPF01000024">
    <property type="protein sequence ID" value="GIJ49044.1"/>
    <property type="molecule type" value="Genomic_DNA"/>
</dbReference>
<evidence type="ECO:0000256" key="17">
    <source>
        <dbReference type="ARBA" id="ARBA00023012"/>
    </source>
</evidence>
<evidence type="ECO:0000259" key="24">
    <source>
        <dbReference type="PROSITE" id="PS50109"/>
    </source>
</evidence>
<dbReference type="SMART" id="SM00387">
    <property type="entry name" value="HATPase_c"/>
    <property type="match status" value="1"/>
</dbReference>
<evidence type="ECO:0000256" key="23">
    <source>
        <dbReference type="SAM" id="Phobius"/>
    </source>
</evidence>
<sequence length="421" mass="44552">MRWILNRLALAITSMVALAFLVPLAVLTRQIAHDRAVDEARQQATGIVAALAVGTDPDLIERAVASTPAGGEGRLAVHLPGNTAIGSPHAALEAVAAAARSRRPTTVEYADGIAYLQPSVLDGNRTAVIEVFVDSDDMYRGVWVAWFALAGLAIVLVLGSTAVADRLGWKVVRATRSLAEVTRQLGDGDLSVRAAPRGPKELREVARSFNDMADNMTRLVDSERELAADLSHRLRTPLTALRLDAEAIPPGPVAERMRQAFDLLDQELEAIITGARVSITKRTAQTTDLVEVLADRLAFWSVLAEDQQRPNTVVGGEYPVPVNVARGELILAIDALLGNVFAHTPEGTAFRVTVSDVGLVVDDAGPGIPDPEKAVQRGHSGAGSTGLGLDIAQRIAIAAGGRLSITRGPMGGAQVAMLLDR</sequence>
<evidence type="ECO:0000256" key="12">
    <source>
        <dbReference type="ARBA" id="ARBA00022801"/>
    </source>
</evidence>
<keyword evidence="27" id="KW-1185">Reference proteome</keyword>
<dbReference type="EC" id="2.7.13.3" evidence="5"/>
<feature type="domain" description="Histidine kinase" evidence="24">
    <location>
        <begin position="229"/>
        <end position="421"/>
    </location>
</feature>
<dbReference type="InterPro" id="IPR050980">
    <property type="entry name" value="2C_sensor_his_kinase"/>
</dbReference>
<feature type="domain" description="HAMP" evidence="25">
    <location>
        <begin position="169"/>
        <end position="221"/>
    </location>
</feature>
<keyword evidence="10" id="KW-0547">Nucleotide-binding</keyword>
<keyword evidence="18" id="KW-0346">Stress response</keyword>
<evidence type="ECO:0000256" key="2">
    <source>
        <dbReference type="ARBA" id="ARBA00001936"/>
    </source>
</evidence>
<evidence type="ECO:0000256" key="5">
    <source>
        <dbReference type="ARBA" id="ARBA00012438"/>
    </source>
</evidence>
<keyword evidence="11 26" id="KW-0418">Kinase</keyword>
<evidence type="ECO:0000256" key="7">
    <source>
        <dbReference type="ARBA" id="ARBA00022553"/>
    </source>
</evidence>
<evidence type="ECO:0000256" key="14">
    <source>
        <dbReference type="ARBA" id="ARBA00022842"/>
    </source>
</evidence>
<protein>
    <recommendedName>
        <fullName evidence="21">Signal transduction histidine-protein kinase/phosphatase MprB</fullName>
        <ecNumber evidence="5">2.7.13.3</ecNumber>
    </recommendedName>
    <alternativeName>
        <fullName evidence="22">Mycobacterial persistence regulator B</fullName>
    </alternativeName>
</protein>
<dbReference type="PANTHER" id="PTHR44936">
    <property type="entry name" value="SENSOR PROTEIN CREC"/>
    <property type="match status" value="1"/>
</dbReference>
<evidence type="ECO:0000256" key="6">
    <source>
        <dbReference type="ARBA" id="ARBA00022475"/>
    </source>
</evidence>
<keyword evidence="17" id="KW-0902">Two-component regulatory system</keyword>
<proteinExistence type="predicted"/>
<keyword evidence="16 23" id="KW-1133">Transmembrane helix</keyword>
<evidence type="ECO:0000256" key="16">
    <source>
        <dbReference type="ARBA" id="ARBA00022989"/>
    </source>
</evidence>
<keyword evidence="7" id="KW-0597">Phosphoprotein</keyword>
<dbReference type="Gene3D" id="3.30.565.10">
    <property type="entry name" value="Histidine kinase-like ATPase, C-terminal domain"/>
    <property type="match status" value="1"/>
</dbReference>
<evidence type="ECO:0000256" key="10">
    <source>
        <dbReference type="ARBA" id="ARBA00022741"/>
    </source>
</evidence>
<keyword evidence="23" id="KW-0472">Membrane</keyword>
<evidence type="ECO:0000259" key="25">
    <source>
        <dbReference type="PROSITE" id="PS50885"/>
    </source>
</evidence>
<evidence type="ECO:0000256" key="20">
    <source>
        <dbReference type="ARBA" id="ARBA00023211"/>
    </source>
</evidence>
<dbReference type="PROSITE" id="PS50109">
    <property type="entry name" value="HIS_KIN"/>
    <property type="match status" value="1"/>
</dbReference>
<evidence type="ECO:0000256" key="15">
    <source>
        <dbReference type="ARBA" id="ARBA00022912"/>
    </source>
</evidence>
<dbReference type="PANTHER" id="PTHR44936:SF9">
    <property type="entry name" value="SENSOR PROTEIN CREC"/>
    <property type="match status" value="1"/>
</dbReference>
<evidence type="ECO:0000256" key="9">
    <source>
        <dbReference type="ARBA" id="ARBA00022692"/>
    </source>
</evidence>
<evidence type="ECO:0000256" key="22">
    <source>
        <dbReference type="ARBA" id="ARBA00041776"/>
    </source>
</evidence>
<comment type="cofactor">
    <cofactor evidence="3">
        <name>Mg(2+)</name>
        <dbReference type="ChEBI" id="CHEBI:18420"/>
    </cofactor>
</comment>
<evidence type="ECO:0000256" key="11">
    <source>
        <dbReference type="ARBA" id="ARBA00022777"/>
    </source>
</evidence>